<gene>
    <name evidence="2" type="primary">eutP</name>
    <name evidence="2" type="ORF">H8730_04760</name>
</gene>
<reference evidence="2" key="1">
    <citation type="submission" date="2020-08" db="EMBL/GenBank/DDBJ databases">
        <title>Genome public.</title>
        <authorList>
            <person name="Liu C."/>
            <person name="Sun Q."/>
        </authorList>
    </citation>
    <scope>NUCLEOTIDE SEQUENCE</scope>
    <source>
        <strain evidence="2">NSJ-32</strain>
    </source>
</reference>
<comment type="caution">
    <text evidence="2">The sequence shown here is derived from an EMBL/GenBank/DDBJ whole genome shotgun (WGS) entry which is preliminary data.</text>
</comment>
<dbReference type="PANTHER" id="PTHR40453">
    <property type="entry name" value="PROTEIN YOEF"/>
    <property type="match status" value="1"/>
</dbReference>
<dbReference type="CDD" id="cd00882">
    <property type="entry name" value="Ras_like_GTPase"/>
    <property type="match status" value="1"/>
</dbReference>
<dbReference type="InterPro" id="IPR012381">
    <property type="entry name" value="EutP_PduV"/>
</dbReference>
<accession>A0A926I1D0</accession>
<dbReference type="GO" id="GO:0005524">
    <property type="term" value="F:ATP binding"/>
    <property type="evidence" value="ECO:0007669"/>
    <property type="project" value="UniProtKB-UniRule"/>
</dbReference>
<evidence type="ECO:0000313" key="3">
    <source>
        <dbReference type="Proteomes" id="UP000657006"/>
    </source>
</evidence>
<dbReference type="RefSeq" id="WP_177718020.1">
    <property type="nucleotide sequence ID" value="NZ_JACRSQ010000005.1"/>
</dbReference>
<keyword evidence="1" id="KW-0547">Nucleotide-binding</keyword>
<dbReference type="AlphaFoldDB" id="A0A926I1D0"/>
<dbReference type="SUPFAM" id="SSF52540">
    <property type="entry name" value="P-loop containing nucleoside triphosphate hydrolases"/>
    <property type="match status" value="1"/>
</dbReference>
<organism evidence="2 3">
    <name type="scientific">Bianquea renquensis</name>
    <dbReference type="NCBI Taxonomy" id="2763661"/>
    <lineage>
        <taxon>Bacteria</taxon>
        <taxon>Bacillati</taxon>
        <taxon>Bacillota</taxon>
        <taxon>Clostridia</taxon>
        <taxon>Eubacteriales</taxon>
        <taxon>Bianqueaceae</taxon>
        <taxon>Bianquea</taxon>
    </lineage>
</organism>
<keyword evidence="3" id="KW-1185">Reference proteome</keyword>
<dbReference type="GO" id="GO:0006576">
    <property type="term" value="P:biogenic amine metabolic process"/>
    <property type="evidence" value="ECO:0007669"/>
    <property type="project" value="InterPro"/>
</dbReference>
<dbReference type="InterPro" id="IPR027417">
    <property type="entry name" value="P-loop_NTPase"/>
</dbReference>
<dbReference type="Proteomes" id="UP000657006">
    <property type="component" value="Unassembled WGS sequence"/>
</dbReference>
<dbReference type="NCBIfam" id="TIGR02528">
    <property type="entry name" value="EutP"/>
    <property type="match status" value="1"/>
</dbReference>
<dbReference type="PANTHER" id="PTHR40453:SF1">
    <property type="entry name" value="PROTEIN YOEF"/>
    <property type="match status" value="1"/>
</dbReference>
<evidence type="ECO:0000313" key="2">
    <source>
        <dbReference type="EMBL" id="MBC8542856.1"/>
    </source>
</evidence>
<comment type="similarity">
    <text evidence="1">Belongs to the EutP/PduV family.</text>
</comment>
<name>A0A926I1D0_9FIRM</name>
<protein>
    <submittedName>
        <fullName evidence="2">EutP/PduV family microcompartment system protein</fullName>
    </submittedName>
</protein>
<dbReference type="Pfam" id="PF10662">
    <property type="entry name" value="PduV-EutP"/>
    <property type="match status" value="1"/>
</dbReference>
<proteinExistence type="inferred from homology"/>
<dbReference type="PIRSF" id="PIRSF036409">
    <property type="entry name" value="EutP_PduV"/>
    <property type="match status" value="1"/>
</dbReference>
<evidence type="ECO:0000256" key="1">
    <source>
        <dbReference type="PIRNR" id="PIRNR036409"/>
    </source>
</evidence>
<dbReference type="Gene3D" id="3.40.50.300">
    <property type="entry name" value="P-loop containing nucleotide triphosphate hydrolases"/>
    <property type="match status" value="1"/>
</dbReference>
<sequence>MKRILFMGRSECGKTTLTQAMRGEVVHYQKTQYVNVHDVVIDTPGEYAENKSLAAALALYSYEADVVGLLVSAIEPYSLYPPNITCLVNRDVIGIVTKIDHPNANPKMAASWLRNSGCTAIFYVNSKTGEGVQEILDYLKEEGDAP</sequence>
<dbReference type="EMBL" id="JACRSQ010000005">
    <property type="protein sequence ID" value="MBC8542856.1"/>
    <property type="molecule type" value="Genomic_DNA"/>
</dbReference>